<protein>
    <submittedName>
        <fullName evidence="2">Uncharacterized protein</fullName>
    </submittedName>
</protein>
<sequence>MSAAPFVVDPFAPGFAAGPYPHYARPRAEAPAHEHPLGFWTLSGFADVAAPQWFSHSFDEANLTRPADWESDSSALGGVDRVMGGPSMRDQDRPDRARMRRLMANAAELVVTV</sequence>
<dbReference type="Proteomes" id="UP000432464">
    <property type="component" value="Unassembled WGS sequence"/>
</dbReference>
<name>A0A6I3L5Q7_9NOCA</name>
<keyword evidence="3" id="KW-1185">Reference proteome</keyword>
<dbReference type="GO" id="GO:0004497">
    <property type="term" value="F:monooxygenase activity"/>
    <property type="evidence" value="ECO:0007669"/>
    <property type="project" value="InterPro"/>
</dbReference>
<evidence type="ECO:0000256" key="1">
    <source>
        <dbReference type="SAM" id="MobiDB-lite"/>
    </source>
</evidence>
<organism evidence="2 3">
    <name type="scientific">Nocardia aurantiaca</name>
    <dbReference type="NCBI Taxonomy" id="2675850"/>
    <lineage>
        <taxon>Bacteria</taxon>
        <taxon>Bacillati</taxon>
        <taxon>Actinomycetota</taxon>
        <taxon>Actinomycetes</taxon>
        <taxon>Mycobacteriales</taxon>
        <taxon>Nocardiaceae</taxon>
        <taxon>Nocardia</taxon>
    </lineage>
</organism>
<accession>A0A6I3L5Q7</accession>
<dbReference type="Gene3D" id="1.10.630.10">
    <property type="entry name" value="Cytochrome P450"/>
    <property type="match status" value="1"/>
</dbReference>
<evidence type="ECO:0000313" key="3">
    <source>
        <dbReference type="Proteomes" id="UP000432464"/>
    </source>
</evidence>
<dbReference type="RefSeq" id="WP_154790273.1">
    <property type="nucleotide sequence ID" value="NZ_WMBB01000011.1"/>
</dbReference>
<dbReference type="InterPro" id="IPR036396">
    <property type="entry name" value="Cyt_P450_sf"/>
</dbReference>
<dbReference type="AlphaFoldDB" id="A0A6I3L5Q7"/>
<dbReference type="EMBL" id="WMBB01000011">
    <property type="protein sequence ID" value="MTE15865.1"/>
    <property type="molecule type" value="Genomic_DNA"/>
</dbReference>
<proteinExistence type="predicted"/>
<dbReference type="GO" id="GO:0020037">
    <property type="term" value="F:heme binding"/>
    <property type="evidence" value="ECO:0007669"/>
    <property type="project" value="InterPro"/>
</dbReference>
<reference evidence="2 3" key="1">
    <citation type="submission" date="2019-11" db="EMBL/GenBank/DDBJ databases">
        <title>Nocardia sp. nov. CT2-14 isolated from soil.</title>
        <authorList>
            <person name="Kanchanasin P."/>
            <person name="Tanasupawat S."/>
            <person name="Yuki M."/>
            <person name="Kudo T."/>
        </authorList>
    </citation>
    <scope>NUCLEOTIDE SEQUENCE [LARGE SCALE GENOMIC DNA]</scope>
    <source>
        <strain evidence="2 3">CT2-14</strain>
    </source>
</reference>
<dbReference type="GO" id="GO:0005506">
    <property type="term" value="F:iron ion binding"/>
    <property type="evidence" value="ECO:0007669"/>
    <property type="project" value="InterPro"/>
</dbReference>
<feature type="region of interest" description="Disordered" evidence="1">
    <location>
        <begin position="74"/>
        <end position="93"/>
    </location>
</feature>
<comment type="caution">
    <text evidence="2">The sequence shown here is derived from an EMBL/GenBank/DDBJ whole genome shotgun (WGS) entry which is preliminary data.</text>
</comment>
<gene>
    <name evidence="2" type="ORF">GLP40_24230</name>
</gene>
<evidence type="ECO:0000313" key="2">
    <source>
        <dbReference type="EMBL" id="MTE15865.1"/>
    </source>
</evidence>
<dbReference type="GO" id="GO:0016705">
    <property type="term" value="F:oxidoreductase activity, acting on paired donors, with incorporation or reduction of molecular oxygen"/>
    <property type="evidence" value="ECO:0007669"/>
    <property type="project" value="InterPro"/>
</dbReference>